<dbReference type="SUPFAM" id="SSF158472">
    <property type="entry name" value="HAMP domain-like"/>
    <property type="match status" value="1"/>
</dbReference>
<organism evidence="12 13">
    <name type="scientific">Candidatus Lachnoclostridium pullistercoris</name>
    <dbReference type="NCBI Taxonomy" id="2838632"/>
    <lineage>
        <taxon>Bacteria</taxon>
        <taxon>Bacillati</taxon>
        <taxon>Bacillota</taxon>
        <taxon>Clostridia</taxon>
        <taxon>Lachnospirales</taxon>
        <taxon>Lachnospiraceae</taxon>
    </lineage>
</organism>
<dbReference type="SUPFAM" id="SSF55874">
    <property type="entry name" value="ATPase domain of HSP90 chaperone/DNA topoisomerase II/histidine kinase"/>
    <property type="match status" value="1"/>
</dbReference>
<keyword evidence="8" id="KW-0175">Coiled coil</keyword>
<dbReference type="EC" id="2.7.13.3" evidence="3"/>
<evidence type="ECO:0000256" key="5">
    <source>
        <dbReference type="ARBA" id="ARBA00022679"/>
    </source>
</evidence>
<dbReference type="Pfam" id="PF00512">
    <property type="entry name" value="HisKA"/>
    <property type="match status" value="1"/>
</dbReference>
<dbReference type="SUPFAM" id="SSF47384">
    <property type="entry name" value="Homodimeric domain of signal transducing histidine kinase"/>
    <property type="match status" value="1"/>
</dbReference>
<accession>A0A9D2PDJ1</accession>
<evidence type="ECO:0000256" key="1">
    <source>
        <dbReference type="ARBA" id="ARBA00000085"/>
    </source>
</evidence>
<evidence type="ECO:0000313" key="13">
    <source>
        <dbReference type="Proteomes" id="UP000823883"/>
    </source>
</evidence>
<evidence type="ECO:0000259" key="10">
    <source>
        <dbReference type="PROSITE" id="PS50109"/>
    </source>
</evidence>
<feature type="domain" description="Histidine kinase" evidence="10">
    <location>
        <begin position="269"/>
        <end position="484"/>
    </location>
</feature>
<feature type="transmembrane region" description="Helical" evidence="9">
    <location>
        <begin position="171"/>
        <end position="190"/>
    </location>
</feature>
<dbReference type="InterPro" id="IPR050351">
    <property type="entry name" value="BphY/WalK/GraS-like"/>
</dbReference>
<dbReference type="Gene3D" id="1.10.287.130">
    <property type="match status" value="1"/>
</dbReference>
<reference evidence="12" key="1">
    <citation type="journal article" date="2021" name="PeerJ">
        <title>Extensive microbial diversity within the chicken gut microbiome revealed by metagenomics and culture.</title>
        <authorList>
            <person name="Gilroy R."/>
            <person name="Ravi A."/>
            <person name="Getino M."/>
            <person name="Pursley I."/>
            <person name="Horton D.L."/>
            <person name="Alikhan N.F."/>
            <person name="Baker D."/>
            <person name="Gharbi K."/>
            <person name="Hall N."/>
            <person name="Watson M."/>
            <person name="Adriaenssens E.M."/>
            <person name="Foster-Nyarko E."/>
            <person name="Jarju S."/>
            <person name="Secka A."/>
            <person name="Antonio M."/>
            <person name="Oren A."/>
            <person name="Chaudhuri R.R."/>
            <person name="La Ragione R."/>
            <person name="Hildebrand F."/>
            <person name="Pallen M.J."/>
        </authorList>
    </citation>
    <scope>NUCLEOTIDE SEQUENCE</scope>
    <source>
        <strain evidence="12">CHK183-5548</strain>
    </source>
</reference>
<evidence type="ECO:0000259" key="11">
    <source>
        <dbReference type="PROSITE" id="PS50885"/>
    </source>
</evidence>
<dbReference type="Pfam" id="PF02518">
    <property type="entry name" value="HATPase_c"/>
    <property type="match status" value="1"/>
</dbReference>
<dbReference type="SMART" id="SM00304">
    <property type="entry name" value="HAMP"/>
    <property type="match status" value="1"/>
</dbReference>
<dbReference type="GO" id="GO:0000155">
    <property type="term" value="F:phosphorelay sensor kinase activity"/>
    <property type="evidence" value="ECO:0007669"/>
    <property type="project" value="InterPro"/>
</dbReference>
<evidence type="ECO:0000256" key="4">
    <source>
        <dbReference type="ARBA" id="ARBA00022553"/>
    </source>
</evidence>
<dbReference type="PRINTS" id="PR00344">
    <property type="entry name" value="BCTRLSENSOR"/>
</dbReference>
<dbReference type="PROSITE" id="PS50109">
    <property type="entry name" value="HIS_KIN"/>
    <property type="match status" value="1"/>
</dbReference>
<dbReference type="InterPro" id="IPR036097">
    <property type="entry name" value="HisK_dim/P_sf"/>
</dbReference>
<dbReference type="CDD" id="cd00082">
    <property type="entry name" value="HisKA"/>
    <property type="match status" value="1"/>
</dbReference>
<dbReference type="Pfam" id="PF00672">
    <property type="entry name" value="HAMP"/>
    <property type="match status" value="1"/>
</dbReference>
<keyword evidence="4" id="KW-0597">Phosphoprotein</keyword>
<dbReference type="InterPro" id="IPR003660">
    <property type="entry name" value="HAMP_dom"/>
</dbReference>
<dbReference type="Proteomes" id="UP000823883">
    <property type="component" value="Unassembled WGS sequence"/>
</dbReference>
<dbReference type="InterPro" id="IPR003594">
    <property type="entry name" value="HATPase_dom"/>
</dbReference>
<comment type="caution">
    <text evidence="12">The sequence shown here is derived from an EMBL/GenBank/DDBJ whole genome shotgun (WGS) entry which is preliminary data.</text>
</comment>
<dbReference type="AlphaFoldDB" id="A0A9D2PDJ1"/>
<dbReference type="InterPro" id="IPR004358">
    <property type="entry name" value="Sig_transdc_His_kin-like_C"/>
</dbReference>
<evidence type="ECO:0000313" key="12">
    <source>
        <dbReference type="EMBL" id="HJC48229.1"/>
    </source>
</evidence>
<sequence length="491" mass="53305">MFLLIFLTLLAAGAVTFGLTAWSVPGAYTAVAWDDLQKQAAVLVRELEETPRSQSGPLIDGFIRSSRCDVFLLTAEGIPAHTGSALAGGALPEDGSITVTASEDENGICSSIGLPLSALSGPSAVTSLHSYGILAGVTFAGEDSPCILYAFPHGGGEYLALRALIRMAPSLLAVLLIFSLFCALVCSRYISRPIIRLSRIAERMAGLDFKQECQSRRRDEIGVLGRSLDQMAGRLLDALTRLENANRSLQAEVDRERALDRERTSFFSAASHELKTPVTILKGQLSGMLDGIGVYRDRDRYLLRSLQVTERMERLVREMLSISRMSAGETAVRREKFCLTELIRQLLSQDRELTALRGQTLDACLCPDIFVDGDRALISRAMENLLSNAILHSPSGAHIQVACAMDGDCPQVMVTNSGAHIADQAMPHLFEAFYRAEASRSRSTGGSGLGLYLTKMILDRHGAVCTIENTEDGVRAAVHFPPSSHLHTKHT</sequence>
<dbReference type="GO" id="GO:0004721">
    <property type="term" value="F:phosphoprotein phosphatase activity"/>
    <property type="evidence" value="ECO:0007669"/>
    <property type="project" value="TreeGrafter"/>
</dbReference>
<evidence type="ECO:0000256" key="6">
    <source>
        <dbReference type="ARBA" id="ARBA00022777"/>
    </source>
</evidence>
<evidence type="ECO:0000256" key="3">
    <source>
        <dbReference type="ARBA" id="ARBA00012438"/>
    </source>
</evidence>
<keyword evidence="5" id="KW-0808">Transferase</keyword>
<dbReference type="GO" id="GO:0005886">
    <property type="term" value="C:plasma membrane"/>
    <property type="evidence" value="ECO:0007669"/>
    <property type="project" value="TreeGrafter"/>
</dbReference>
<proteinExistence type="predicted"/>
<evidence type="ECO:0000256" key="8">
    <source>
        <dbReference type="SAM" id="Coils"/>
    </source>
</evidence>
<dbReference type="SMART" id="SM00388">
    <property type="entry name" value="HisKA"/>
    <property type="match status" value="1"/>
</dbReference>
<dbReference type="Gene3D" id="6.10.340.10">
    <property type="match status" value="1"/>
</dbReference>
<dbReference type="PANTHER" id="PTHR45453">
    <property type="entry name" value="PHOSPHATE REGULON SENSOR PROTEIN PHOR"/>
    <property type="match status" value="1"/>
</dbReference>
<dbReference type="Gene3D" id="3.30.565.10">
    <property type="entry name" value="Histidine kinase-like ATPase, C-terminal domain"/>
    <property type="match status" value="1"/>
</dbReference>
<keyword evidence="9" id="KW-0472">Membrane</keyword>
<evidence type="ECO:0000256" key="9">
    <source>
        <dbReference type="SAM" id="Phobius"/>
    </source>
</evidence>
<protein>
    <recommendedName>
        <fullName evidence="3">histidine kinase</fullName>
        <ecNumber evidence="3">2.7.13.3</ecNumber>
    </recommendedName>
</protein>
<dbReference type="CDD" id="cd06225">
    <property type="entry name" value="HAMP"/>
    <property type="match status" value="1"/>
</dbReference>
<keyword evidence="7" id="KW-0902">Two-component regulatory system</keyword>
<dbReference type="InterPro" id="IPR003661">
    <property type="entry name" value="HisK_dim/P_dom"/>
</dbReference>
<dbReference type="PANTHER" id="PTHR45453:SF3">
    <property type="entry name" value="HISTIDINE KINASE"/>
    <property type="match status" value="1"/>
</dbReference>
<feature type="domain" description="HAMP" evidence="11">
    <location>
        <begin position="188"/>
        <end position="240"/>
    </location>
</feature>
<evidence type="ECO:0000256" key="7">
    <source>
        <dbReference type="ARBA" id="ARBA00023012"/>
    </source>
</evidence>
<comment type="catalytic activity">
    <reaction evidence="1">
        <text>ATP + protein L-histidine = ADP + protein N-phospho-L-histidine.</text>
        <dbReference type="EC" id="2.7.13.3"/>
    </reaction>
</comment>
<evidence type="ECO:0000256" key="2">
    <source>
        <dbReference type="ARBA" id="ARBA00004370"/>
    </source>
</evidence>
<dbReference type="GO" id="GO:0016036">
    <property type="term" value="P:cellular response to phosphate starvation"/>
    <property type="evidence" value="ECO:0007669"/>
    <property type="project" value="TreeGrafter"/>
</dbReference>
<feature type="coiled-coil region" evidence="8">
    <location>
        <begin position="232"/>
        <end position="262"/>
    </location>
</feature>
<dbReference type="EMBL" id="DWWL01000059">
    <property type="protein sequence ID" value="HJC48229.1"/>
    <property type="molecule type" value="Genomic_DNA"/>
</dbReference>
<reference evidence="12" key="2">
    <citation type="submission" date="2021-04" db="EMBL/GenBank/DDBJ databases">
        <authorList>
            <person name="Gilroy R."/>
        </authorList>
    </citation>
    <scope>NUCLEOTIDE SEQUENCE</scope>
    <source>
        <strain evidence="12">CHK183-5548</strain>
    </source>
</reference>
<dbReference type="SMART" id="SM00387">
    <property type="entry name" value="HATPase_c"/>
    <property type="match status" value="1"/>
</dbReference>
<name>A0A9D2PDJ1_9FIRM</name>
<dbReference type="PROSITE" id="PS50885">
    <property type="entry name" value="HAMP"/>
    <property type="match status" value="1"/>
</dbReference>
<dbReference type="InterPro" id="IPR005467">
    <property type="entry name" value="His_kinase_dom"/>
</dbReference>
<keyword evidence="6 12" id="KW-0418">Kinase</keyword>
<keyword evidence="9" id="KW-0812">Transmembrane</keyword>
<comment type="subcellular location">
    <subcellularLocation>
        <location evidence="2">Membrane</location>
    </subcellularLocation>
</comment>
<dbReference type="InterPro" id="IPR036890">
    <property type="entry name" value="HATPase_C_sf"/>
</dbReference>
<gene>
    <name evidence="12" type="ORF">IAA04_09280</name>
</gene>
<keyword evidence="9" id="KW-1133">Transmembrane helix</keyword>